<evidence type="ECO:0000256" key="1">
    <source>
        <dbReference type="SAM" id="Phobius"/>
    </source>
</evidence>
<feature type="transmembrane region" description="Helical" evidence="1">
    <location>
        <begin position="241"/>
        <end position="263"/>
    </location>
</feature>
<organism evidence="2 3">
    <name type="scientific">Plasmodium gonderi</name>
    <dbReference type="NCBI Taxonomy" id="77519"/>
    <lineage>
        <taxon>Eukaryota</taxon>
        <taxon>Sar</taxon>
        <taxon>Alveolata</taxon>
        <taxon>Apicomplexa</taxon>
        <taxon>Aconoidasida</taxon>
        <taxon>Haemosporida</taxon>
        <taxon>Plasmodiidae</taxon>
        <taxon>Plasmodium</taxon>
        <taxon>Plasmodium (Plasmodium)</taxon>
    </lineage>
</organism>
<accession>A0A1Y1JHM3</accession>
<keyword evidence="1" id="KW-1133">Transmembrane helix</keyword>
<proteinExistence type="predicted"/>
<evidence type="ECO:0000313" key="2">
    <source>
        <dbReference type="EMBL" id="GAW82021.1"/>
    </source>
</evidence>
<evidence type="ECO:0000313" key="3">
    <source>
        <dbReference type="Proteomes" id="UP000195521"/>
    </source>
</evidence>
<sequence>MKHSKNNEYEKYINEGQCAPQYEALGLCHTYFFKEFNFYPRVLSIKDEYINDISKFHDPILTYVALYLYHNYGIAHQYFNKKNQKRYNTACAALNTWLDEQKNLYTNFGRCYYNLRWWNIHIEPLWDKLKQYYSDESCKRVYSYYFKDVARRNPNINDRCYKQEVEEHVCFKKDDKDKNSIKENCAKLSILFYLGEKYKLFGENTEATSTTSNNYCDKSPPEKINYSPVLKAEKSYICKSLISTIALPISVTVLGTIFLAFFLNEFTPIVSIFRTGPKHKVRLSENFNEEAYYEQYKTYRNNNQNIDQEKNNIYYQSMNK</sequence>
<dbReference type="RefSeq" id="XP_028544610.1">
    <property type="nucleotide sequence ID" value="XM_028688809.1"/>
</dbReference>
<name>A0A1Y1JHM3_PLAGO</name>
<comment type="caution">
    <text evidence="2">The sequence shown here is derived from an EMBL/GenBank/DDBJ whole genome shotgun (WGS) entry which is preliminary data.</text>
</comment>
<reference evidence="3" key="1">
    <citation type="submission" date="2017-04" db="EMBL/GenBank/DDBJ databases">
        <title>Plasmodium gonderi genome.</title>
        <authorList>
            <person name="Arisue N."/>
            <person name="Honma H."/>
            <person name="Kawai S."/>
            <person name="Tougan T."/>
            <person name="Tanabe K."/>
            <person name="Horii T."/>
        </authorList>
    </citation>
    <scope>NUCLEOTIDE SEQUENCE [LARGE SCALE GENOMIC DNA]</scope>
    <source>
        <strain evidence="3">ATCC 30045</strain>
    </source>
</reference>
<dbReference type="GeneID" id="39748753"/>
<keyword evidence="3" id="KW-1185">Reference proteome</keyword>
<dbReference type="EMBL" id="BDQF01000013">
    <property type="protein sequence ID" value="GAW82021.1"/>
    <property type="molecule type" value="Genomic_DNA"/>
</dbReference>
<gene>
    <name evidence="2" type="ORF">PGO_120120</name>
</gene>
<dbReference type="AlphaFoldDB" id="A0A1Y1JHM3"/>
<keyword evidence="1" id="KW-0472">Membrane</keyword>
<keyword evidence="1" id="KW-0812">Transmembrane</keyword>
<protein>
    <submittedName>
        <fullName evidence="2">Variable surface protein</fullName>
    </submittedName>
</protein>
<dbReference type="Proteomes" id="UP000195521">
    <property type="component" value="Unassembled WGS sequence"/>
</dbReference>